<evidence type="ECO:0000313" key="3">
    <source>
        <dbReference type="EMBL" id="KZP13478.1"/>
    </source>
</evidence>
<dbReference type="Pfam" id="PF24852">
    <property type="entry name" value="DUF7726"/>
    <property type="match status" value="1"/>
</dbReference>
<dbReference type="InterPro" id="IPR056143">
    <property type="entry name" value="DUF7726"/>
</dbReference>
<dbReference type="OrthoDB" id="2592504at2759"/>
<feature type="domain" description="DUF7726" evidence="2">
    <location>
        <begin position="102"/>
        <end position="183"/>
    </location>
</feature>
<protein>
    <recommendedName>
        <fullName evidence="2">DUF7726 domain-containing protein</fullName>
    </recommendedName>
</protein>
<dbReference type="Proteomes" id="UP000076532">
    <property type="component" value="Unassembled WGS sequence"/>
</dbReference>
<dbReference type="AlphaFoldDB" id="A0A166CBB4"/>
<organism evidence="3 4">
    <name type="scientific">Athelia psychrophila</name>
    <dbReference type="NCBI Taxonomy" id="1759441"/>
    <lineage>
        <taxon>Eukaryota</taxon>
        <taxon>Fungi</taxon>
        <taxon>Dikarya</taxon>
        <taxon>Basidiomycota</taxon>
        <taxon>Agaricomycotina</taxon>
        <taxon>Agaricomycetes</taxon>
        <taxon>Agaricomycetidae</taxon>
        <taxon>Atheliales</taxon>
        <taxon>Atheliaceae</taxon>
        <taxon>Athelia</taxon>
    </lineage>
</organism>
<dbReference type="EMBL" id="KV417632">
    <property type="protein sequence ID" value="KZP13478.1"/>
    <property type="molecule type" value="Genomic_DNA"/>
</dbReference>
<proteinExistence type="predicted"/>
<keyword evidence="4" id="KW-1185">Reference proteome</keyword>
<dbReference type="PANTHER" id="PTHR42339:SF1">
    <property type="entry name" value="HISTONE H1"/>
    <property type="match status" value="1"/>
</dbReference>
<accession>A0A166CBB4</accession>
<evidence type="ECO:0000256" key="1">
    <source>
        <dbReference type="SAM" id="MobiDB-lite"/>
    </source>
</evidence>
<name>A0A166CBB4_9AGAM</name>
<feature type="region of interest" description="Disordered" evidence="1">
    <location>
        <begin position="25"/>
        <end position="94"/>
    </location>
</feature>
<sequence>MSTSKPSGVPNDTLVAGTENIEDVGKILEAAEPAPKKTKAPAKTSTTRKRKAGENADASAPPEDAAGPSKPAKKTKASGTAAPSGGDISSVSLPGEEEGKVEIYDSCDELRRKIHAHIGGGTSKAAFIREIVRAAEAADYPVRIQSKQLGDFLALRGATAGNSSKVCYAAYVYFEKKRVAEGKPKSKHRVGMEGAWGAEGGLSRELRRGGYWCASGDTPTENAYGKVRIVARK</sequence>
<gene>
    <name evidence="3" type="ORF">FIBSPDRAFT_869304</name>
</gene>
<reference evidence="3 4" key="1">
    <citation type="journal article" date="2016" name="Mol. Biol. Evol.">
        <title>Comparative Genomics of Early-Diverging Mushroom-Forming Fungi Provides Insights into the Origins of Lignocellulose Decay Capabilities.</title>
        <authorList>
            <person name="Nagy L.G."/>
            <person name="Riley R."/>
            <person name="Tritt A."/>
            <person name="Adam C."/>
            <person name="Daum C."/>
            <person name="Floudas D."/>
            <person name="Sun H."/>
            <person name="Yadav J.S."/>
            <person name="Pangilinan J."/>
            <person name="Larsson K.H."/>
            <person name="Matsuura K."/>
            <person name="Barry K."/>
            <person name="Labutti K."/>
            <person name="Kuo R."/>
            <person name="Ohm R.A."/>
            <person name="Bhattacharya S.S."/>
            <person name="Shirouzu T."/>
            <person name="Yoshinaga Y."/>
            <person name="Martin F.M."/>
            <person name="Grigoriev I.V."/>
            <person name="Hibbett D.S."/>
        </authorList>
    </citation>
    <scope>NUCLEOTIDE SEQUENCE [LARGE SCALE GENOMIC DNA]</scope>
    <source>
        <strain evidence="3 4">CBS 109695</strain>
    </source>
</reference>
<dbReference type="PANTHER" id="PTHR42339">
    <property type="entry name" value="HISTONE H1"/>
    <property type="match status" value="1"/>
</dbReference>
<evidence type="ECO:0000259" key="2">
    <source>
        <dbReference type="Pfam" id="PF24852"/>
    </source>
</evidence>
<feature type="compositionally biased region" description="Basic residues" evidence="1">
    <location>
        <begin position="36"/>
        <end position="51"/>
    </location>
</feature>
<evidence type="ECO:0000313" key="4">
    <source>
        <dbReference type="Proteomes" id="UP000076532"/>
    </source>
</evidence>
<feature type="region of interest" description="Disordered" evidence="1">
    <location>
        <begin position="1"/>
        <end position="20"/>
    </location>
</feature>